<gene>
    <name evidence="2" type="ORF">C5L14_09075</name>
</gene>
<keyword evidence="2" id="KW-0808">Transferase</keyword>
<feature type="domain" description="Phospholipid/glycerol acyltransferase" evidence="1">
    <location>
        <begin position="121"/>
        <end position="246"/>
    </location>
</feature>
<dbReference type="Pfam" id="PF19576">
    <property type="entry name" value="Acyltransf_2"/>
    <property type="match status" value="1"/>
</dbReference>
<dbReference type="Proteomes" id="UP000237682">
    <property type="component" value="Unassembled WGS sequence"/>
</dbReference>
<evidence type="ECO:0000313" key="3">
    <source>
        <dbReference type="Proteomes" id="UP000237682"/>
    </source>
</evidence>
<proteinExistence type="predicted"/>
<evidence type="ECO:0000313" key="2">
    <source>
        <dbReference type="EMBL" id="PRH88036.1"/>
    </source>
</evidence>
<protein>
    <submittedName>
        <fullName evidence="2">Acyltransferase</fullName>
    </submittedName>
</protein>
<dbReference type="CDD" id="cd07986">
    <property type="entry name" value="LPLAT_ACT14924-like"/>
    <property type="match status" value="1"/>
</dbReference>
<name>A0A2S9QFA3_9HYPH</name>
<dbReference type="InterPro" id="IPR002123">
    <property type="entry name" value="Plipid/glycerol_acylTrfase"/>
</dbReference>
<accession>A0A2S9QFA3</accession>
<keyword evidence="3" id="KW-1185">Reference proteome</keyword>
<dbReference type="InterPro" id="IPR045746">
    <property type="entry name" value="ACT14924-like_Acyltransf_dom"/>
</dbReference>
<dbReference type="SUPFAM" id="SSF69593">
    <property type="entry name" value="Glycerol-3-phosphate (1)-acyltransferase"/>
    <property type="match status" value="1"/>
</dbReference>
<dbReference type="OrthoDB" id="1113830at2"/>
<comment type="caution">
    <text evidence="2">The sequence shown here is derived from an EMBL/GenBank/DDBJ whole genome shotgun (WGS) entry which is preliminary data.</text>
</comment>
<organism evidence="2 3">
    <name type="scientific">Labrys okinawensis</name>
    <dbReference type="NCBI Taxonomy" id="346911"/>
    <lineage>
        <taxon>Bacteria</taxon>
        <taxon>Pseudomonadati</taxon>
        <taxon>Pseudomonadota</taxon>
        <taxon>Alphaproteobacteria</taxon>
        <taxon>Hyphomicrobiales</taxon>
        <taxon>Xanthobacteraceae</taxon>
        <taxon>Labrys</taxon>
    </lineage>
</organism>
<reference evidence="2 3" key="1">
    <citation type="submission" date="2018-02" db="EMBL/GenBank/DDBJ databases">
        <title>Whole genome sequencing of endophytic bacterium.</title>
        <authorList>
            <person name="Eedara R."/>
            <person name="Podile A.R."/>
        </authorList>
    </citation>
    <scope>NUCLEOTIDE SEQUENCE [LARGE SCALE GENOMIC DNA]</scope>
    <source>
        <strain evidence="2 3">RP1T</strain>
    </source>
</reference>
<evidence type="ECO:0000259" key="1">
    <source>
        <dbReference type="SMART" id="SM00563"/>
    </source>
</evidence>
<keyword evidence="2" id="KW-0012">Acyltransferase</keyword>
<dbReference type="GO" id="GO:0016746">
    <property type="term" value="F:acyltransferase activity"/>
    <property type="evidence" value="ECO:0007669"/>
    <property type="project" value="UniProtKB-KW"/>
</dbReference>
<sequence length="344" mass="37533">MPVETEALLAFLIGCVFAIPGVAAKSQNALGKSMVRHTAHPAGTEAVQFTYADPTFSKPKRALIRAIEKVTGQPRLKRLYLENHRNPVAGESFFAAAVRQLRLDVQFDRAQLDKIPKTGPCVIVANHPYGVLDGITIAWLIGLVRQDFVILTNAVLLHAPEAQGYLLPVDFAETAEAMQTNLRTRAEARRLLDRGGCVIVFPAGGVSTSPDKLGRRPAMDAPWQPFTVQLIQRSKATVVPIFFGGQNSRLFQIASHLNQTLRLSLIFKEVRDRIGTNLPIAIGDPIDGAAFAAATDRKAVALELMRRTYALAGQLTDDRTAKRIAAGHLEPVVLNQPKLCAPRV</sequence>
<dbReference type="EMBL" id="PUEJ01000003">
    <property type="protein sequence ID" value="PRH88036.1"/>
    <property type="molecule type" value="Genomic_DNA"/>
</dbReference>
<dbReference type="AlphaFoldDB" id="A0A2S9QFA3"/>
<dbReference type="SMART" id="SM00563">
    <property type="entry name" value="PlsC"/>
    <property type="match status" value="1"/>
</dbReference>